<keyword evidence="6" id="KW-0788">Thiol protease</keyword>
<dbReference type="EC" id="3.4.19.12" evidence="2"/>
<evidence type="ECO:0000259" key="7">
    <source>
        <dbReference type="PROSITE" id="PS50235"/>
    </source>
</evidence>
<dbReference type="GO" id="GO:0005634">
    <property type="term" value="C:nucleus"/>
    <property type="evidence" value="ECO:0007669"/>
    <property type="project" value="TreeGrafter"/>
</dbReference>
<dbReference type="EMBL" id="CAJVPV010024867">
    <property type="protein sequence ID" value="CAG8727528.1"/>
    <property type="molecule type" value="Genomic_DNA"/>
</dbReference>
<evidence type="ECO:0000313" key="8">
    <source>
        <dbReference type="EMBL" id="CAG8727528.1"/>
    </source>
</evidence>
<accession>A0A9N9IC02</accession>
<evidence type="ECO:0000256" key="3">
    <source>
        <dbReference type="ARBA" id="ARBA00022670"/>
    </source>
</evidence>
<dbReference type="PROSITE" id="PS50235">
    <property type="entry name" value="USP_3"/>
    <property type="match status" value="1"/>
</dbReference>
<dbReference type="Pfam" id="PF00443">
    <property type="entry name" value="UCH"/>
    <property type="match status" value="1"/>
</dbReference>
<dbReference type="GO" id="GO:0004843">
    <property type="term" value="F:cysteine-type deubiquitinase activity"/>
    <property type="evidence" value="ECO:0007669"/>
    <property type="project" value="UniProtKB-EC"/>
</dbReference>
<gene>
    <name evidence="8" type="ORF">AMORRO_LOCUS13762</name>
</gene>
<sequence>GTQKLSKHVGYSTTLSIPPELIAPGRRPSTAVDYQLFGVVYHHGKSATGGHYTADILRDENEWLHIDDTTISSISADEVTM</sequence>
<protein>
    <recommendedName>
        <fullName evidence="2">ubiquitinyl hydrolase 1</fullName>
        <ecNumber evidence="2">3.4.19.12</ecNumber>
    </recommendedName>
</protein>
<evidence type="ECO:0000256" key="4">
    <source>
        <dbReference type="ARBA" id="ARBA00022786"/>
    </source>
</evidence>
<evidence type="ECO:0000256" key="1">
    <source>
        <dbReference type="ARBA" id="ARBA00000707"/>
    </source>
</evidence>
<feature type="non-terminal residue" evidence="8">
    <location>
        <position position="81"/>
    </location>
</feature>
<dbReference type="InterPro" id="IPR018200">
    <property type="entry name" value="USP_CS"/>
</dbReference>
<dbReference type="PANTHER" id="PTHR24006">
    <property type="entry name" value="UBIQUITIN CARBOXYL-TERMINAL HYDROLASE"/>
    <property type="match status" value="1"/>
</dbReference>
<dbReference type="GO" id="GO:0006508">
    <property type="term" value="P:proteolysis"/>
    <property type="evidence" value="ECO:0007669"/>
    <property type="project" value="UniProtKB-KW"/>
</dbReference>
<dbReference type="CDD" id="cd02257">
    <property type="entry name" value="Peptidase_C19"/>
    <property type="match status" value="1"/>
</dbReference>
<dbReference type="InterPro" id="IPR001394">
    <property type="entry name" value="Peptidase_C19_UCH"/>
</dbReference>
<keyword evidence="4" id="KW-0833">Ubl conjugation pathway</keyword>
<dbReference type="Proteomes" id="UP000789342">
    <property type="component" value="Unassembled WGS sequence"/>
</dbReference>
<reference evidence="8" key="1">
    <citation type="submission" date="2021-06" db="EMBL/GenBank/DDBJ databases">
        <authorList>
            <person name="Kallberg Y."/>
            <person name="Tangrot J."/>
            <person name="Rosling A."/>
        </authorList>
    </citation>
    <scope>NUCLEOTIDE SEQUENCE</scope>
    <source>
        <strain evidence="8">CL551</strain>
    </source>
</reference>
<dbReference type="GO" id="GO:0016579">
    <property type="term" value="P:protein deubiquitination"/>
    <property type="evidence" value="ECO:0007669"/>
    <property type="project" value="InterPro"/>
</dbReference>
<name>A0A9N9IC02_9GLOM</name>
<keyword evidence="9" id="KW-1185">Reference proteome</keyword>
<dbReference type="GO" id="GO:0005829">
    <property type="term" value="C:cytosol"/>
    <property type="evidence" value="ECO:0007669"/>
    <property type="project" value="TreeGrafter"/>
</dbReference>
<evidence type="ECO:0000256" key="2">
    <source>
        <dbReference type="ARBA" id="ARBA00012759"/>
    </source>
</evidence>
<feature type="domain" description="USP" evidence="7">
    <location>
        <begin position="1"/>
        <end position="81"/>
    </location>
</feature>
<proteinExistence type="predicted"/>
<dbReference type="InterPro" id="IPR028889">
    <property type="entry name" value="USP"/>
</dbReference>
<keyword evidence="3" id="KW-0645">Protease</keyword>
<dbReference type="InterPro" id="IPR050164">
    <property type="entry name" value="Peptidase_C19"/>
</dbReference>
<dbReference type="Gene3D" id="3.90.70.10">
    <property type="entry name" value="Cysteine proteinases"/>
    <property type="match status" value="1"/>
</dbReference>
<comment type="catalytic activity">
    <reaction evidence="1">
        <text>Thiol-dependent hydrolysis of ester, thioester, amide, peptide and isopeptide bonds formed by the C-terminal Gly of ubiquitin (a 76-residue protein attached to proteins as an intracellular targeting signal).</text>
        <dbReference type="EC" id="3.4.19.12"/>
    </reaction>
</comment>
<dbReference type="PANTHER" id="PTHR24006:SF687">
    <property type="entry name" value="UBIQUITIN CARBOXYL-TERMINAL HYDROLASE 10"/>
    <property type="match status" value="1"/>
</dbReference>
<organism evidence="8 9">
    <name type="scientific">Acaulospora morrowiae</name>
    <dbReference type="NCBI Taxonomy" id="94023"/>
    <lineage>
        <taxon>Eukaryota</taxon>
        <taxon>Fungi</taxon>
        <taxon>Fungi incertae sedis</taxon>
        <taxon>Mucoromycota</taxon>
        <taxon>Glomeromycotina</taxon>
        <taxon>Glomeromycetes</taxon>
        <taxon>Diversisporales</taxon>
        <taxon>Acaulosporaceae</taxon>
        <taxon>Acaulospora</taxon>
    </lineage>
</organism>
<comment type="caution">
    <text evidence="8">The sequence shown here is derived from an EMBL/GenBank/DDBJ whole genome shotgun (WGS) entry which is preliminary data.</text>
</comment>
<evidence type="ECO:0000313" key="9">
    <source>
        <dbReference type="Proteomes" id="UP000789342"/>
    </source>
</evidence>
<keyword evidence="5" id="KW-0378">Hydrolase</keyword>
<dbReference type="SUPFAM" id="SSF54001">
    <property type="entry name" value="Cysteine proteinases"/>
    <property type="match status" value="1"/>
</dbReference>
<dbReference type="InterPro" id="IPR038765">
    <property type="entry name" value="Papain-like_cys_pep_sf"/>
</dbReference>
<dbReference type="PROSITE" id="PS00973">
    <property type="entry name" value="USP_2"/>
    <property type="match status" value="1"/>
</dbReference>
<dbReference type="OrthoDB" id="429671at2759"/>
<dbReference type="AlphaFoldDB" id="A0A9N9IC02"/>
<evidence type="ECO:0000256" key="5">
    <source>
        <dbReference type="ARBA" id="ARBA00022801"/>
    </source>
</evidence>
<evidence type="ECO:0000256" key="6">
    <source>
        <dbReference type="ARBA" id="ARBA00022807"/>
    </source>
</evidence>